<dbReference type="SUPFAM" id="SSF55729">
    <property type="entry name" value="Acyl-CoA N-acyltransferases (Nat)"/>
    <property type="match status" value="1"/>
</dbReference>
<dbReference type="PROSITE" id="PS51186">
    <property type="entry name" value="GNAT"/>
    <property type="match status" value="1"/>
</dbReference>
<proteinExistence type="predicted"/>
<comment type="caution">
    <text evidence="4">The sequence shown here is derived from an EMBL/GenBank/DDBJ whole genome shotgun (WGS) entry which is preliminary data.</text>
</comment>
<evidence type="ECO:0000256" key="2">
    <source>
        <dbReference type="ARBA" id="ARBA00023315"/>
    </source>
</evidence>
<dbReference type="InterPro" id="IPR050832">
    <property type="entry name" value="Bact_Acetyltransf"/>
</dbReference>
<feature type="domain" description="N-acetyltransferase" evidence="3">
    <location>
        <begin position="5"/>
        <end position="151"/>
    </location>
</feature>
<evidence type="ECO:0000313" key="4">
    <source>
        <dbReference type="EMBL" id="EQD76593.1"/>
    </source>
</evidence>
<reference evidence="4" key="2">
    <citation type="journal article" date="2014" name="ISME J.">
        <title>Microbial stratification in low pH oxic and suboxic macroscopic growths along an acid mine drainage.</title>
        <authorList>
            <person name="Mendez-Garcia C."/>
            <person name="Mesa V."/>
            <person name="Sprenger R.R."/>
            <person name="Richter M."/>
            <person name="Diez M.S."/>
            <person name="Solano J."/>
            <person name="Bargiela R."/>
            <person name="Golyshina O.V."/>
            <person name="Manteca A."/>
            <person name="Ramos J.L."/>
            <person name="Gallego J.R."/>
            <person name="Llorente I."/>
            <person name="Martins Dos Santos V.A."/>
            <person name="Jensen O.N."/>
            <person name="Pelaez A.I."/>
            <person name="Sanchez J."/>
            <person name="Ferrer M."/>
        </authorList>
    </citation>
    <scope>NUCLEOTIDE SEQUENCE</scope>
</reference>
<dbReference type="InterPro" id="IPR016181">
    <property type="entry name" value="Acyl_CoA_acyltransferase"/>
</dbReference>
<dbReference type="AlphaFoldDB" id="T1C6W5"/>
<reference evidence="4" key="1">
    <citation type="submission" date="2013-08" db="EMBL/GenBank/DDBJ databases">
        <authorList>
            <person name="Mendez C."/>
            <person name="Richter M."/>
            <person name="Ferrer M."/>
            <person name="Sanchez J."/>
        </authorList>
    </citation>
    <scope>NUCLEOTIDE SEQUENCE</scope>
</reference>
<name>T1C6W5_9ZZZZ</name>
<dbReference type="GO" id="GO:0016747">
    <property type="term" value="F:acyltransferase activity, transferring groups other than amino-acyl groups"/>
    <property type="evidence" value="ECO:0007669"/>
    <property type="project" value="InterPro"/>
</dbReference>
<keyword evidence="2" id="KW-0012">Acyltransferase</keyword>
<dbReference type="InterPro" id="IPR000182">
    <property type="entry name" value="GNAT_dom"/>
</dbReference>
<protein>
    <submittedName>
        <fullName evidence="4">GCN5-related N-acetyltransferase</fullName>
    </submittedName>
</protein>
<keyword evidence="1 4" id="KW-0808">Transferase</keyword>
<dbReference type="EMBL" id="AUZY01001023">
    <property type="protein sequence ID" value="EQD76593.1"/>
    <property type="molecule type" value="Genomic_DNA"/>
</dbReference>
<evidence type="ECO:0000259" key="3">
    <source>
        <dbReference type="PROSITE" id="PS51186"/>
    </source>
</evidence>
<dbReference type="CDD" id="cd04301">
    <property type="entry name" value="NAT_SF"/>
    <property type="match status" value="1"/>
</dbReference>
<dbReference type="PANTHER" id="PTHR43877:SF2">
    <property type="entry name" value="AMINOALKYLPHOSPHONATE N-ACETYLTRANSFERASE-RELATED"/>
    <property type="match status" value="1"/>
</dbReference>
<dbReference type="PANTHER" id="PTHR43877">
    <property type="entry name" value="AMINOALKYLPHOSPHONATE N-ACETYLTRANSFERASE-RELATED-RELATED"/>
    <property type="match status" value="1"/>
</dbReference>
<gene>
    <name evidence="4" type="ORF">B1B_01587</name>
</gene>
<dbReference type="Gene3D" id="3.40.630.30">
    <property type="match status" value="1"/>
</dbReference>
<sequence>MSPDLRIEECVPGQQDRLLHTIIRELRPDLDQTTFRARWLYQSQFFQYRLIAAWIGDQVTAVMGLRPVATLSRGRFLHIDDLVVHPRFRRKGIGTALLLWAETDARLAGIGSVYLDSRTDAVAFYRQLGYVPHGSVLVRKSIESAAGQPDPELEA</sequence>
<organism evidence="4">
    <name type="scientific">mine drainage metagenome</name>
    <dbReference type="NCBI Taxonomy" id="410659"/>
    <lineage>
        <taxon>unclassified sequences</taxon>
        <taxon>metagenomes</taxon>
        <taxon>ecological metagenomes</taxon>
    </lineage>
</organism>
<accession>T1C6W5</accession>
<evidence type="ECO:0000256" key="1">
    <source>
        <dbReference type="ARBA" id="ARBA00022679"/>
    </source>
</evidence>
<dbReference type="Pfam" id="PF00583">
    <property type="entry name" value="Acetyltransf_1"/>
    <property type="match status" value="1"/>
</dbReference>